<feature type="transmembrane region" description="Helical" evidence="11">
    <location>
        <begin position="155"/>
        <end position="179"/>
    </location>
</feature>
<keyword evidence="7" id="KW-0915">Sodium</keyword>
<keyword evidence="9 11" id="KW-0472">Membrane</keyword>
<feature type="transmembrane region" description="Helical" evidence="11">
    <location>
        <begin position="121"/>
        <end position="143"/>
    </location>
</feature>
<organism evidence="13 14">
    <name type="scientific">Clostridium baratii str. Sullivan</name>
    <dbReference type="NCBI Taxonomy" id="1415775"/>
    <lineage>
        <taxon>Bacteria</taxon>
        <taxon>Bacillati</taxon>
        <taxon>Bacillota</taxon>
        <taxon>Clostridia</taxon>
        <taxon>Eubacteriales</taxon>
        <taxon>Clostridiaceae</taxon>
        <taxon>Clostridium</taxon>
    </lineage>
</organism>
<name>A0A0A7G293_9CLOT</name>
<feature type="transmembrane region" description="Helical" evidence="11">
    <location>
        <begin position="185"/>
        <end position="206"/>
    </location>
</feature>
<evidence type="ECO:0000256" key="5">
    <source>
        <dbReference type="ARBA" id="ARBA00022692"/>
    </source>
</evidence>
<keyword evidence="10" id="KW-0739">Sodium transport</keyword>
<dbReference type="STRING" id="1561.NPD11_1206"/>
<evidence type="ECO:0000256" key="3">
    <source>
        <dbReference type="ARBA" id="ARBA00022448"/>
    </source>
</evidence>
<comment type="similarity">
    <text evidence="2">Belongs to the monovalent cation:proton antiporter 2 (CPA2) transporter (TC 2.A.37) family.</text>
</comment>
<evidence type="ECO:0000259" key="12">
    <source>
        <dbReference type="Pfam" id="PF00999"/>
    </source>
</evidence>
<protein>
    <submittedName>
        <fullName evidence="13">Sodium/hydrogen exchanger family protein</fullName>
    </submittedName>
</protein>
<feature type="transmembrane region" description="Helical" evidence="11">
    <location>
        <begin position="6"/>
        <end position="25"/>
    </location>
</feature>
<dbReference type="KEGG" id="cbv:U729_1813"/>
<feature type="domain" description="Cation/H+ exchanger transmembrane" evidence="12">
    <location>
        <begin position="16"/>
        <end position="384"/>
    </location>
</feature>
<evidence type="ECO:0000256" key="7">
    <source>
        <dbReference type="ARBA" id="ARBA00023053"/>
    </source>
</evidence>
<dbReference type="RefSeq" id="WP_039313923.1">
    <property type="nucleotide sequence ID" value="NZ_CP006905.1"/>
</dbReference>
<evidence type="ECO:0000256" key="8">
    <source>
        <dbReference type="ARBA" id="ARBA00023065"/>
    </source>
</evidence>
<dbReference type="Proteomes" id="UP000030635">
    <property type="component" value="Chromosome"/>
</dbReference>
<evidence type="ECO:0000256" key="10">
    <source>
        <dbReference type="ARBA" id="ARBA00023201"/>
    </source>
</evidence>
<feature type="transmembrane region" description="Helical" evidence="11">
    <location>
        <begin position="87"/>
        <end position="109"/>
    </location>
</feature>
<keyword evidence="3" id="KW-0813">Transport</keyword>
<dbReference type="InterPro" id="IPR006153">
    <property type="entry name" value="Cation/H_exchanger_TM"/>
</dbReference>
<gene>
    <name evidence="13" type="ORF">U729_1813</name>
</gene>
<keyword evidence="5 11" id="KW-0812">Transmembrane</keyword>
<dbReference type="OrthoDB" id="9793589at2"/>
<evidence type="ECO:0000256" key="1">
    <source>
        <dbReference type="ARBA" id="ARBA00004141"/>
    </source>
</evidence>
<evidence type="ECO:0000256" key="9">
    <source>
        <dbReference type="ARBA" id="ARBA00023136"/>
    </source>
</evidence>
<dbReference type="GO" id="GO:0006814">
    <property type="term" value="P:sodium ion transport"/>
    <property type="evidence" value="ECO:0007669"/>
    <property type="project" value="UniProtKB-KW"/>
</dbReference>
<evidence type="ECO:0000256" key="6">
    <source>
        <dbReference type="ARBA" id="ARBA00022989"/>
    </source>
</evidence>
<feature type="transmembrane region" description="Helical" evidence="11">
    <location>
        <begin position="226"/>
        <end position="254"/>
    </location>
</feature>
<dbReference type="EMBL" id="CP006905">
    <property type="protein sequence ID" value="AIY85175.1"/>
    <property type="molecule type" value="Genomic_DNA"/>
</dbReference>
<feature type="transmembrane region" description="Helical" evidence="11">
    <location>
        <begin position="274"/>
        <end position="293"/>
    </location>
</feature>
<sequence>MLSYRFLFDIAIILLSTKVFGLIAQKFKMPQVVGALFAGVILGPAVLNILHETEFIHQMAELGVIVLMFTAGLEADVNELKKTGKAATVIAILGVLVPLLGGFLVSYIFSGEMGTVDTNALLQDIFVGVILTATSVSITVQTLKELGSLNSRAGNTILGAALIDDILGIIILTIITSLADTSVNIYLVFIKIILFFVFAIIFAIVFKKVFKIWADKYNGDVRRFAITSFVICLLLSFIAEEVFGVADITGAFIAGLIISNNKKSEYIDSRFETLSYMLLSPIFFASIGIRVEITGMNLDAIIFTVVLLIIAILTKIIGCALGAKLCKYSTHESIQIGAGMVSRGEVALIVANKGIAVSLINSSFLTPIVIVVVITTVITPILLEIAFSKEKKVDELLE</sequence>
<comment type="subcellular location">
    <subcellularLocation>
        <location evidence="1">Membrane</location>
        <topology evidence="1">Multi-pass membrane protein</topology>
    </subcellularLocation>
</comment>
<evidence type="ECO:0000313" key="13">
    <source>
        <dbReference type="EMBL" id="AIY85175.1"/>
    </source>
</evidence>
<keyword evidence="6 11" id="KW-1133">Transmembrane helix</keyword>
<dbReference type="GO" id="GO:0015297">
    <property type="term" value="F:antiporter activity"/>
    <property type="evidence" value="ECO:0007669"/>
    <property type="project" value="UniProtKB-KW"/>
</dbReference>
<keyword evidence="4" id="KW-0050">Antiport</keyword>
<dbReference type="eggNOG" id="COG0475">
    <property type="taxonomic scope" value="Bacteria"/>
</dbReference>
<feature type="transmembrane region" description="Helical" evidence="11">
    <location>
        <begin position="32"/>
        <end position="50"/>
    </location>
</feature>
<proteinExistence type="inferred from homology"/>
<dbReference type="GO" id="GO:1902600">
    <property type="term" value="P:proton transmembrane transport"/>
    <property type="evidence" value="ECO:0007669"/>
    <property type="project" value="InterPro"/>
</dbReference>
<dbReference type="Pfam" id="PF00999">
    <property type="entry name" value="Na_H_Exchanger"/>
    <property type="match status" value="1"/>
</dbReference>
<keyword evidence="14" id="KW-1185">Reference proteome</keyword>
<dbReference type="Gene3D" id="1.20.1530.20">
    <property type="match status" value="1"/>
</dbReference>
<accession>A0A0A7G293</accession>
<feature type="transmembrane region" description="Helical" evidence="11">
    <location>
        <begin position="300"/>
        <end position="323"/>
    </location>
</feature>
<feature type="transmembrane region" description="Helical" evidence="11">
    <location>
        <begin position="364"/>
        <end position="383"/>
    </location>
</feature>
<evidence type="ECO:0000256" key="4">
    <source>
        <dbReference type="ARBA" id="ARBA00022449"/>
    </source>
</evidence>
<dbReference type="GO" id="GO:0016020">
    <property type="term" value="C:membrane"/>
    <property type="evidence" value="ECO:0007669"/>
    <property type="project" value="UniProtKB-SubCell"/>
</dbReference>
<evidence type="ECO:0000313" key="14">
    <source>
        <dbReference type="Proteomes" id="UP000030635"/>
    </source>
</evidence>
<dbReference type="HOGENOM" id="CLU_005126_7_1_9"/>
<dbReference type="PANTHER" id="PTHR43562:SF3">
    <property type="entry name" value="SODIUM ION_PROTON EXCHANGER (EUROFUNG)"/>
    <property type="match status" value="1"/>
</dbReference>
<evidence type="ECO:0000256" key="2">
    <source>
        <dbReference type="ARBA" id="ARBA00005551"/>
    </source>
</evidence>
<keyword evidence="8" id="KW-0406">Ion transport</keyword>
<dbReference type="AlphaFoldDB" id="A0A0A7G293"/>
<evidence type="ECO:0000256" key="11">
    <source>
        <dbReference type="SAM" id="Phobius"/>
    </source>
</evidence>
<dbReference type="PANTHER" id="PTHR43562">
    <property type="entry name" value="NAPA-TYPE SODIUM/HYDROGEN ANTIPORTER"/>
    <property type="match status" value="1"/>
</dbReference>
<reference evidence="13 14" key="1">
    <citation type="journal article" date="2015" name="Infect. Genet. Evol.">
        <title>Genomic sequences of six botulinum neurotoxin-producing strains representing three clostridial species illustrate the mobility and diversity of botulinum neurotoxin genes.</title>
        <authorList>
            <person name="Smith T.J."/>
            <person name="Hill K.K."/>
            <person name="Xie G."/>
            <person name="Foley B.T."/>
            <person name="Williamson C.H."/>
            <person name="Foster J.T."/>
            <person name="Johnson S.L."/>
            <person name="Chertkov O."/>
            <person name="Teshima H."/>
            <person name="Gibbons H.S."/>
            <person name="Johnsky L.A."/>
            <person name="Karavis M.A."/>
            <person name="Smith L.A."/>
        </authorList>
    </citation>
    <scope>NUCLEOTIDE SEQUENCE [LARGE SCALE GENOMIC DNA]</scope>
    <source>
        <strain evidence="13">Sullivan</strain>
    </source>
</reference>
<dbReference type="InterPro" id="IPR038770">
    <property type="entry name" value="Na+/solute_symporter_sf"/>
</dbReference>